<dbReference type="KEGG" id="rca:Rcas_2757"/>
<sequence length="256" mass="26469">MRLTGKTAIVTGAASGIGQAVALRFLAEGAHVAGFDIDDAGLNETRALSGASEVFFPIACDLTDPSQVERAAAEAIAQLRRLDVVFNGAGASGRRWGDGPVDACTVDGWRRTLDVNLTSIFLVCHTTVPHLLAAGGGSIINLSSVLGIVGGDADFATHAYAAAKAGIIGLSRAMAVYYAPHRVRVNVIAPGLIATPMSRRVQENERIQQRLAHLQPLTGAMGAPKDVAAAAAYLASDDAAFVTGVVLPVDGGWTAW</sequence>
<dbReference type="EMBL" id="CP000804">
    <property type="protein sequence ID" value="ABU58828.1"/>
    <property type="molecule type" value="Genomic_DNA"/>
</dbReference>
<dbReference type="Pfam" id="PF13561">
    <property type="entry name" value="adh_short_C2"/>
    <property type="match status" value="1"/>
</dbReference>
<dbReference type="InterPro" id="IPR036291">
    <property type="entry name" value="NAD(P)-bd_dom_sf"/>
</dbReference>
<dbReference type="PRINTS" id="PR00080">
    <property type="entry name" value="SDRFAMILY"/>
</dbReference>
<dbReference type="Gene3D" id="3.40.50.720">
    <property type="entry name" value="NAD(P)-binding Rossmann-like Domain"/>
    <property type="match status" value="1"/>
</dbReference>
<reference evidence="3 4" key="1">
    <citation type="submission" date="2007-08" db="EMBL/GenBank/DDBJ databases">
        <title>Complete sequence of Roseiflexus castenholzii DSM 13941.</title>
        <authorList>
            <consortium name="US DOE Joint Genome Institute"/>
            <person name="Copeland A."/>
            <person name="Lucas S."/>
            <person name="Lapidus A."/>
            <person name="Barry K."/>
            <person name="Glavina del Rio T."/>
            <person name="Dalin E."/>
            <person name="Tice H."/>
            <person name="Pitluck S."/>
            <person name="Thompson L.S."/>
            <person name="Brettin T."/>
            <person name="Bruce D."/>
            <person name="Detter J.C."/>
            <person name="Han C."/>
            <person name="Tapia R."/>
            <person name="Schmutz J."/>
            <person name="Larimer F."/>
            <person name="Land M."/>
            <person name="Hauser L."/>
            <person name="Kyrpides N."/>
            <person name="Mikhailova N."/>
            <person name="Bryant D.A."/>
            <person name="Hanada S."/>
            <person name="Tsukatani Y."/>
            <person name="Richardson P."/>
        </authorList>
    </citation>
    <scope>NUCLEOTIDE SEQUENCE [LARGE SCALE GENOMIC DNA]</scope>
    <source>
        <strain evidence="4">DSM 13941 / HLO8</strain>
    </source>
</reference>
<comment type="similarity">
    <text evidence="1">Belongs to the short-chain dehydrogenases/reductases (SDR) family.</text>
</comment>
<dbReference type="GO" id="GO:0016616">
    <property type="term" value="F:oxidoreductase activity, acting on the CH-OH group of donors, NAD or NADP as acceptor"/>
    <property type="evidence" value="ECO:0007669"/>
    <property type="project" value="TreeGrafter"/>
</dbReference>
<keyword evidence="2" id="KW-0560">Oxidoreductase</keyword>
<dbReference type="InterPro" id="IPR002347">
    <property type="entry name" value="SDR_fam"/>
</dbReference>
<proteinExistence type="inferred from homology"/>
<dbReference type="SUPFAM" id="SSF51735">
    <property type="entry name" value="NAD(P)-binding Rossmann-fold domains"/>
    <property type="match status" value="1"/>
</dbReference>
<evidence type="ECO:0000313" key="4">
    <source>
        <dbReference type="Proteomes" id="UP000000263"/>
    </source>
</evidence>
<dbReference type="eggNOG" id="COG1028">
    <property type="taxonomic scope" value="Bacteria"/>
</dbReference>
<dbReference type="HOGENOM" id="CLU_010194_1_0_0"/>
<dbReference type="STRING" id="383372.Rcas_2757"/>
<dbReference type="OrthoDB" id="153550at2"/>
<dbReference type="FunFam" id="3.40.50.720:FF:000084">
    <property type="entry name" value="Short-chain dehydrogenase reductase"/>
    <property type="match status" value="1"/>
</dbReference>
<accession>A7NMQ7</accession>
<gene>
    <name evidence="3" type="ordered locus">Rcas_2757</name>
</gene>
<dbReference type="Proteomes" id="UP000000263">
    <property type="component" value="Chromosome"/>
</dbReference>
<dbReference type="AlphaFoldDB" id="A7NMQ7"/>
<keyword evidence="4" id="KW-1185">Reference proteome</keyword>
<dbReference type="RefSeq" id="WP_012121252.1">
    <property type="nucleotide sequence ID" value="NC_009767.1"/>
</dbReference>
<dbReference type="CDD" id="cd05233">
    <property type="entry name" value="SDR_c"/>
    <property type="match status" value="1"/>
</dbReference>
<evidence type="ECO:0000256" key="1">
    <source>
        <dbReference type="ARBA" id="ARBA00006484"/>
    </source>
</evidence>
<dbReference type="PANTHER" id="PTHR42760:SF133">
    <property type="entry name" value="3-OXOACYL-[ACYL-CARRIER-PROTEIN] REDUCTASE"/>
    <property type="match status" value="1"/>
</dbReference>
<evidence type="ECO:0000313" key="3">
    <source>
        <dbReference type="EMBL" id="ABU58828.1"/>
    </source>
</evidence>
<evidence type="ECO:0000256" key="2">
    <source>
        <dbReference type="ARBA" id="ARBA00023002"/>
    </source>
</evidence>
<name>A7NMQ7_ROSCS</name>
<dbReference type="PRINTS" id="PR00081">
    <property type="entry name" value="GDHRDH"/>
</dbReference>
<organism evidence="3 4">
    <name type="scientific">Roseiflexus castenholzii (strain DSM 13941 / HLO8)</name>
    <dbReference type="NCBI Taxonomy" id="383372"/>
    <lineage>
        <taxon>Bacteria</taxon>
        <taxon>Bacillati</taxon>
        <taxon>Chloroflexota</taxon>
        <taxon>Chloroflexia</taxon>
        <taxon>Chloroflexales</taxon>
        <taxon>Roseiflexineae</taxon>
        <taxon>Roseiflexaceae</taxon>
        <taxon>Roseiflexus</taxon>
    </lineage>
</organism>
<dbReference type="PANTHER" id="PTHR42760">
    <property type="entry name" value="SHORT-CHAIN DEHYDROGENASES/REDUCTASES FAMILY MEMBER"/>
    <property type="match status" value="1"/>
</dbReference>
<protein>
    <submittedName>
        <fullName evidence="3">Short-chain dehydrogenase/reductase SDR</fullName>
    </submittedName>
</protein>